<organism evidence="2">
    <name type="scientific">Trepomonas sp. PC1</name>
    <dbReference type="NCBI Taxonomy" id="1076344"/>
    <lineage>
        <taxon>Eukaryota</taxon>
        <taxon>Metamonada</taxon>
        <taxon>Diplomonadida</taxon>
        <taxon>Hexamitidae</taxon>
        <taxon>Hexamitinae</taxon>
        <taxon>Trepomonas</taxon>
    </lineage>
</organism>
<dbReference type="EMBL" id="GDID01001302">
    <property type="protein sequence ID" value="JAP95304.1"/>
    <property type="molecule type" value="Transcribed_RNA"/>
</dbReference>
<protein>
    <submittedName>
        <fullName evidence="2">Myb-like DNA-binding domain-containing protein</fullName>
    </submittedName>
</protein>
<dbReference type="InterPro" id="IPR001005">
    <property type="entry name" value="SANT/Myb"/>
</dbReference>
<dbReference type="Pfam" id="PF13921">
    <property type="entry name" value="Myb_DNA-bind_6"/>
    <property type="match status" value="1"/>
</dbReference>
<feature type="non-terminal residue" evidence="2">
    <location>
        <position position="1"/>
    </location>
</feature>
<reference evidence="2" key="1">
    <citation type="submission" date="2015-07" db="EMBL/GenBank/DDBJ databases">
        <title>Adaptation to a free-living lifestyle via gene acquisitions in the diplomonad Trepomonas sp. PC1.</title>
        <authorList>
            <person name="Xu F."/>
            <person name="Jerlstrom-Hultqvist J."/>
            <person name="Kolisko M."/>
            <person name="Simpson A.G.B."/>
            <person name="Roger A.J."/>
            <person name="Svard S.G."/>
            <person name="Andersson J.O."/>
        </authorList>
    </citation>
    <scope>NUCLEOTIDE SEQUENCE</scope>
    <source>
        <strain evidence="2">PC1</strain>
    </source>
</reference>
<dbReference type="AlphaFoldDB" id="A0A146KHI4"/>
<dbReference type="CDD" id="cd00167">
    <property type="entry name" value="SANT"/>
    <property type="match status" value="1"/>
</dbReference>
<accession>A0A146KHI4</accession>
<dbReference type="Gene3D" id="1.10.10.60">
    <property type="entry name" value="Homeodomain-like"/>
    <property type="match status" value="2"/>
</dbReference>
<evidence type="ECO:0000313" key="2">
    <source>
        <dbReference type="EMBL" id="JAP95304.1"/>
    </source>
</evidence>
<dbReference type="InterPro" id="IPR009057">
    <property type="entry name" value="Homeodomain-like_sf"/>
</dbReference>
<proteinExistence type="predicted"/>
<feature type="non-terminal residue" evidence="2">
    <location>
        <position position="135"/>
    </location>
</feature>
<dbReference type="SUPFAM" id="SSF46689">
    <property type="entry name" value="Homeodomain-like"/>
    <property type="match status" value="1"/>
</dbReference>
<evidence type="ECO:0000259" key="1">
    <source>
        <dbReference type="PROSITE" id="PS50090"/>
    </source>
</evidence>
<dbReference type="GO" id="GO:0003677">
    <property type="term" value="F:DNA binding"/>
    <property type="evidence" value="ECO:0007669"/>
    <property type="project" value="UniProtKB-KW"/>
</dbReference>
<keyword evidence="2" id="KW-0238">DNA-binding</keyword>
<feature type="domain" description="Myb-like" evidence="1">
    <location>
        <begin position="1"/>
        <end position="37"/>
    </location>
</feature>
<gene>
    <name evidence="2" type="ORF">TPC1_11753</name>
</gene>
<sequence>IWTNEEKEKLVQLASNASGRIDWEQLQQQFPDKTRNQLSTMHYQLTKATKSRKNMKWDELESYKLVCYVMLFGKKWKFIKMQYFPEHDENQLRMAFRKKMVYVNKMEDICQKVQNGMEIEFEDVVTRRATDLLMV</sequence>
<dbReference type="PROSITE" id="PS50090">
    <property type="entry name" value="MYB_LIKE"/>
    <property type="match status" value="1"/>
</dbReference>
<name>A0A146KHI4_9EUKA</name>